<evidence type="ECO:0000313" key="2">
    <source>
        <dbReference type="Proteomes" id="UP000011625"/>
    </source>
</evidence>
<dbReference type="InterPro" id="IPR012347">
    <property type="entry name" value="Ferritin-like"/>
</dbReference>
<dbReference type="STRING" id="1227456.C450_18749"/>
<dbReference type="InterPro" id="IPR052965">
    <property type="entry name" value="Pigment-catalase-like"/>
</dbReference>
<protein>
    <recommendedName>
        <fullName evidence="3">Ferritin-like domain-containing protein</fullName>
    </recommendedName>
</protein>
<organism evidence="1 2">
    <name type="scientific">Halococcus salifodinae DSM 8989</name>
    <dbReference type="NCBI Taxonomy" id="1227456"/>
    <lineage>
        <taxon>Archaea</taxon>
        <taxon>Methanobacteriati</taxon>
        <taxon>Methanobacteriota</taxon>
        <taxon>Stenosarchaea group</taxon>
        <taxon>Halobacteria</taxon>
        <taxon>Halobacteriales</taxon>
        <taxon>Halococcaceae</taxon>
        <taxon>Halococcus</taxon>
    </lineage>
</organism>
<dbReference type="PANTHER" id="PTHR31694:SF26">
    <property type="entry name" value="OS05G0151100 PROTEIN"/>
    <property type="match status" value="1"/>
</dbReference>
<reference evidence="1 2" key="1">
    <citation type="journal article" date="2014" name="PLoS Genet.">
        <title>Phylogenetically driven sequencing of extremely halophilic archaea reveals strategies for static and dynamic osmo-response.</title>
        <authorList>
            <person name="Becker E.A."/>
            <person name="Seitzer P.M."/>
            <person name="Tritt A."/>
            <person name="Larsen D."/>
            <person name="Krusor M."/>
            <person name="Yao A.I."/>
            <person name="Wu D."/>
            <person name="Madern D."/>
            <person name="Eisen J.A."/>
            <person name="Darling A.E."/>
            <person name="Facciotti M.T."/>
        </authorList>
    </citation>
    <scope>NUCLEOTIDE SEQUENCE [LARGE SCALE GENOMIC DNA]</scope>
    <source>
        <strain evidence="1 2">DSM 8989</strain>
    </source>
</reference>
<proteinExistence type="predicted"/>
<dbReference type="Proteomes" id="UP000011625">
    <property type="component" value="Unassembled WGS sequence"/>
</dbReference>
<dbReference type="InterPro" id="IPR009078">
    <property type="entry name" value="Ferritin-like_SF"/>
</dbReference>
<dbReference type="SUPFAM" id="SSF47240">
    <property type="entry name" value="Ferritin-like"/>
    <property type="match status" value="1"/>
</dbReference>
<gene>
    <name evidence="1" type="ORF">C450_18749</name>
</gene>
<name>M0MTM2_9EURY</name>
<dbReference type="PATRIC" id="fig|1227456.3.peg.3813"/>
<comment type="caution">
    <text evidence="1">The sequence shown here is derived from an EMBL/GenBank/DDBJ whole genome shotgun (WGS) entry which is preliminary data.</text>
</comment>
<evidence type="ECO:0000313" key="1">
    <source>
        <dbReference type="EMBL" id="EMA49062.1"/>
    </source>
</evidence>
<dbReference type="OrthoDB" id="201781at2157"/>
<dbReference type="AlphaFoldDB" id="M0MTM2"/>
<dbReference type="PANTHER" id="PTHR31694">
    <property type="entry name" value="DESICCATION-LIKE PROTEIN"/>
    <property type="match status" value="1"/>
</dbReference>
<dbReference type="EMBL" id="AOME01000080">
    <property type="protein sequence ID" value="EMA49062.1"/>
    <property type="molecule type" value="Genomic_DNA"/>
</dbReference>
<dbReference type="PROSITE" id="PS51318">
    <property type="entry name" value="TAT"/>
    <property type="match status" value="1"/>
</dbReference>
<dbReference type="Pfam" id="PF13668">
    <property type="entry name" value="Ferritin_2"/>
    <property type="match status" value="1"/>
</dbReference>
<dbReference type="RefSeq" id="WP_005046036.1">
    <property type="nucleotide sequence ID" value="NZ_AOME01000080.1"/>
</dbReference>
<evidence type="ECO:0008006" key="3">
    <source>
        <dbReference type="Google" id="ProtNLM"/>
    </source>
</evidence>
<dbReference type="Gene3D" id="1.20.1260.10">
    <property type="match status" value="1"/>
</dbReference>
<accession>M0MTM2</accession>
<sequence>MSNDTIAERIEAGESFVDPDDFEFDNTDDGIDRASESTRDLLGRVSGALNRRSFMGNAAKAGAGAVALGTVASGSAAAYHEASDVDILNFALTLEHLEAAYYNEFLDEYSEGEIERSDAIGAKFADPQLQYSTWQELVTIRDHEEAHVEALTKTINDLGGTPVEAADYEFPYDSLESFVKFSNRVEAVGTSAYAGAAPFLEAEAVVKAGLSIHSVEARHTSYFGALLPKSSMPDAFDPARSMDQVVGIVSPLIVSE</sequence>
<keyword evidence="2" id="KW-1185">Reference proteome</keyword>
<dbReference type="InterPro" id="IPR006311">
    <property type="entry name" value="TAT_signal"/>
</dbReference>